<dbReference type="InterPro" id="IPR012347">
    <property type="entry name" value="Ferritin-like"/>
</dbReference>
<reference evidence="1 2" key="1">
    <citation type="submission" date="2019-01" db="EMBL/GenBank/DDBJ databases">
        <title>Leucobacter muris sp. nov. isolated from the nose of a laboratory mouse.</title>
        <authorList>
            <person name="Benga L."/>
            <person name="Sproeer C."/>
            <person name="Schumann P."/>
            <person name="Verbarg S."/>
            <person name="Bunk B."/>
            <person name="Engelhardt E."/>
            <person name="Benten P.M."/>
            <person name="Sager M."/>
        </authorList>
    </citation>
    <scope>NUCLEOTIDE SEQUENCE [LARGE SCALE GENOMIC DNA]</scope>
    <source>
        <strain evidence="1 2">DSM 101948</strain>
    </source>
</reference>
<dbReference type="Pfam" id="PF05974">
    <property type="entry name" value="DUF892"/>
    <property type="match status" value="1"/>
</dbReference>
<dbReference type="InterPro" id="IPR010287">
    <property type="entry name" value="DUF892_YciF-like"/>
</dbReference>
<sequence>MSQQHLETPTDLLRFQLRTAMTMEEDSLAALGELAEAAPSKDIQKLFRHHSDETREQIENLRKVFGLLGFPESTAGSPATKGISRQAQSLIARSDRSLLDQVALSCALGNEHYEISVYQSLITATHAEGAADAAKLLSENLDQETHTSEELLTRLRELAGA</sequence>
<dbReference type="Proteomes" id="UP000285768">
    <property type="component" value="Chromosome"/>
</dbReference>
<dbReference type="PANTHER" id="PTHR30565:SF9">
    <property type="entry name" value="PROTEIN YCIF"/>
    <property type="match status" value="1"/>
</dbReference>
<dbReference type="InterPro" id="IPR009078">
    <property type="entry name" value="Ferritin-like_SF"/>
</dbReference>
<evidence type="ECO:0000313" key="1">
    <source>
        <dbReference type="EMBL" id="QAB18129.1"/>
    </source>
</evidence>
<dbReference type="RefSeq" id="WP_017883150.1">
    <property type="nucleotide sequence ID" value="NZ_CP035037.1"/>
</dbReference>
<evidence type="ECO:0000313" key="2">
    <source>
        <dbReference type="Proteomes" id="UP000285768"/>
    </source>
</evidence>
<gene>
    <name evidence="1" type="ORF">Leucomu_09530</name>
</gene>
<keyword evidence="2" id="KW-1185">Reference proteome</keyword>
<dbReference type="PANTHER" id="PTHR30565">
    <property type="entry name" value="PROTEIN YCIF"/>
    <property type="match status" value="1"/>
</dbReference>
<accession>A0ABX5QGQ6</accession>
<dbReference type="SUPFAM" id="SSF47240">
    <property type="entry name" value="Ferritin-like"/>
    <property type="match status" value="1"/>
</dbReference>
<dbReference type="Gene3D" id="1.20.1260.10">
    <property type="match status" value="1"/>
</dbReference>
<dbReference type="EMBL" id="CP035037">
    <property type="protein sequence ID" value="QAB18129.1"/>
    <property type="molecule type" value="Genomic_DNA"/>
</dbReference>
<organism evidence="1 2">
    <name type="scientific">Leucobacter muris</name>
    <dbReference type="NCBI Taxonomy" id="1935379"/>
    <lineage>
        <taxon>Bacteria</taxon>
        <taxon>Bacillati</taxon>
        <taxon>Actinomycetota</taxon>
        <taxon>Actinomycetes</taxon>
        <taxon>Micrococcales</taxon>
        <taxon>Microbacteriaceae</taxon>
        <taxon>Leucobacter</taxon>
    </lineage>
</organism>
<name>A0ABX5QGQ6_9MICO</name>
<protein>
    <submittedName>
        <fullName evidence="1">DUF892 family protein</fullName>
    </submittedName>
</protein>
<dbReference type="InterPro" id="IPR047114">
    <property type="entry name" value="YciF"/>
</dbReference>
<proteinExistence type="predicted"/>